<dbReference type="PROSITE" id="PS01359">
    <property type="entry name" value="ZF_PHD_1"/>
    <property type="match status" value="1"/>
</dbReference>
<dbReference type="SUPFAM" id="SSF57903">
    <property type="entry name" value="FYVE/PHD zinc finger"/>
    <property type="match status" value="2"/>
</dbReference>
<dbReference type="SMART" id="SM00249">
    <property type="entry name" value="PHD"/>
    <property type="match status" value="2"/>
</dbReference>
<feature type="region of interest" description="Disordered" evidence="5">
    <location>
        <begin position="280"/>
        <end position="371"/>
    </location>
</feature>
<feature type="region of interest" description="Disordered" evidence="5">
    <location>
        <begin position="77"/>
        <end position="167"/>
    </location>
</feature>
<feature type="compositionally biased region" description="Pro residues" evidence="5">
    <location>
        <begin position="941"/>
        <end position="957"/>
    </location>
</feature>
<evidence type="ECO:0000259" key="6">
    <source>
        <dbReference type="PROSITE" id="PS50016"/>
    </source>
</evidence>
<organism evidence="7 8">
    <name type="scientific">Pseudogymnoascus verrucosus</name>
    <dbReference type="NCBI Taxonomy" id="342668"/>
    <lineage>
        <taxon>Eukaryota</taxon>
        <taxon>Fungi</taxon>
        <taxon>Dikarya</taxon>
        <taxon>Ascomycota</taxon>
        <taxon>Pezizomycotina</taxon>
        <taxon>Leotiomycetes</taxon>
        <taxon>Thelebolales</taxon>
        <taxon>Thelebolaceae</taxon>
        <taxon>Pseudogymnoascus</taxon>
    </lineage>
</organism>
<evidence type="ECO:0000256" key="1">
    <source>
        <dbReference type="ARBA" id="ARBA00022723"/>
    </source>
</evidence>
<feature type="compositionally biased region" description="Basic and acidic residues" evidence="5">
    <location>
        <begin position="17"/>
        <end position="31"/>
    </location>
</feature>
<evidence type="ECO:0000256" key="2">
    <source>
        <dbReference type="ARBA" id="ARBA00022771"/>
    </source>
</evidence>
<dbReference type="CDD" id="cd15534">
    <property type="entry name" value="PHD2_PHF12_Rco1"/>
    <property type="match status" value="1"/>
</dbReference>
<dbReference type="CDD" id="cd15535">
    <property type="entry name" value="PHD1_Rco1"/>
    <property type="match status" value="1"/>
</dbReference>
<reference evidence="8" key="2">
    <citation type="journal article" date="2018" name="Nat. Commun.">
        <title>Extreme sensitivity to ultraviolet light in the fungal pathogen causing white-nose syndrome of bats.</title>
        <authorList>
            <person name="Palmer J.M."/>
            <person name="Drees K.P."/>
            <person name="Foster J.T."/>
            <person name="Lindner D.L."/>
        </authorList>
    </citation>
    <scope>NUCLEOTIDE SEQUENCE [LARGE SCALE GENOMIC DNA]</scope>
    <source>
        <strain evidence="8">UAMH 10579</strain>
    </source>
</reference>
<dbReference type="Proteomes" id="UP000091956">
    <property type="component" value="Unassembled WGS sequence"/>
</dbReference>
<dbReference type="RefSeq" id="XP_018129697.2">
    <property type="nucleotide sequence ID" value="XM_018276251.2"/>
</dbReference>
<keyword evidence="3" id="KW-0862">Zinc</keyword>
<evidence type="ECO:0000256" key="4">
    <source>
        <dbReference type="PROSITE-ProRule" id="PRU00146"/>
    </source>
</evidence>
<dbReference type="InterPro" id="IPR019786">
    <property type="entry name" value="Zinc_finger_PHD-type_CS"/>
</dbReference>
<evidence type="ECO:0000256" key="3">
    <source>
        <dbReference type="ARBA" id="ARBA00022833"/>
    </source>
</evidence>
<dbReference type="Gene3D" id="3.30.40.10">
    <property type="entry name" value="Zinc/RING finger domain, C3HC4 (zinc finger)"/>
    <property type="match status" value="2"/>
</dbReference>
<feature type="region of interest" description="Disordered" evidence="5">
    <location>
        <begin position="934"/>
        <end position="959"/>
    </location>
</feature>
<evidence type="ECO:0000313" key="7">
    <source>
        <dbReference type="EMBL" id="OBT95964.2"/>
    </source>
</evidence>
<feature type="compositionally biased region" description="Polar residues" evidence="5">
    <location>
        <begin position="320"/>
        <end position="347"/>
    </location>
</feature>
<dbReference type="PANTHER" id="PTHR47636">
    <property type="entry name" value="TRANSCRIPTIONAL REGULATORY PROTEIN RCO1"/>
    <property type="match status" value="1"/>
</dbReference>
<dbReference type="InterPro" id="IPR001965">
    <property type="entry name" value="Znf_PHD"/>
</dbReference>
<dbReference type="Pfam" id="PF00628">
    <property type="entry name" value="PHD"/>
    <property type="match status" value="1"/>
</dbReference>
<evidence type="ECO:0000313" key="8">
    <source>
        <dbReference type="Proteomes" id="UP000091956"/>
    </source>
</evidence>
<dbReference type="STRING" id="342668.A0A1B8GJI5"/>
<dbReference type="PANTHER" id="PTHR47636:SF1">
    <property type="entry name" value="TRANSCRIPTIONAL REGULATORY PROTEIN RCO1"/>
    <property type="match status" value="1"/>
</dbReference>
<feature type="region of interest" description="Disordered" evidence="5">
    <location>
        <begin position="384"/>
        <end position="477"/>
    </location>
</feature>
<feature type="compositionally biased region" description="Polar residues" evidence="5">
    <location>
        <begin position="462"/>
        <end position="473"/>
    </location>
</feature>
<protein>
    <recommendedName>
        <fullName evidence="6">PHD-type domain-containing protein</fullName>
    </recommendedName>
</protein>
<sequence length="1076" mass="117109">MSTNPRHTRTAATNGPDGDRTTRATSTEKSRAGKTFLDNWVEPSLPPPAPSFTDHPHLSIERYGVLENMAPLGTMPTAKAKKIGKDTPRRGVKADESEVEASTSRELVTPEPQINIIRKRSQSGKADDEEWNPRTPSAQARKSATKTKQSAEAGAAMSQSPHRSKEERDMFITDRAVQFAVEDAILDYRWPTAYALRTMYNDHRINPRIRRLFMLIFTDQATEEEKTEFQCLMTYKKKEGAKDNKAQRYFDEHDNLYSPVNLFQKSWSFSGASKRASTEVANRASASPHKDTSHVSKKAKVAHAQQTASHTMPHIHLNLSGISSASGKPAETNGTSKGKPTRQAQNGATTVSVATRSRSVSSSSSLSSLDEAVLESEMADISDEAAQGEEISETSHGTKTLRAREEPGRSAEKTARNQKAKQPITRHSAHAPRPNPHTFTAVNTKPPAASTPSSPPALFPNLLTNANTRNGTGDNVMRPYLDENYALPQSLSLPPQNLVRSHKKGAAAALRRVTTPRDEEIIRRKKEAKGRTDGAISTRQSFVRTPVQGPDLGSGSEAGDGGAAGVSQPTTRQVLRFRRRNRDDESDNHSSPTRLSFQPDLAPGSTRNSRANTPIAGARPTRKAKSSGARMKSSPKKNPQGTSAGIPRASGQRDSPVSGGPGVNFDENDEYCSACGGNGDLVCCDGCTRAFHLICVDPPMESVSQLPPDWYCVTCGSLRTGPGATHRRRGLFGELTMLVEKRNPSAFHLPFSIRDWFEGVRTGPEGEYEEGNPPKKKQEEAIDFLRLKDAKGNPVICNSCSRGSGGTLPIIPCSFCGLHWHLDCLDPPLANPPTITSTRPWKCPCHIDDLLDIVPGALGPAHRFRRVKGRSAIKPALKRGIRNDGHVEVEVAESDDEEREFFEDKEYGRVYMLPEKGIILDFISRVHTKRRTETALTDPYAVPPPPPTTTTAPPPLTPRNIADQQAALNLAQLATQSGHPPSDSTNQLITALLAEAAPAVIDLVARGDTTDVTGRVLAKMDVQALRAVRGLIDGVLAGREEGGKRKREDEGGDGGKVEEGEGKVEEGEKMSVEVEK</sequence>
<reference evidence="7 8" key="1">
    <citation type="submission" date="2016-03" db="EMBL/GenBank/DDBJ databases">
        <title>Comparative genomics of Pseudogymnoascus destructans, the fungus causing white-nose syndrome of bats.</title>
        <authorList>
            <person name="Palmer J.M."/>
            <person name="Drees K.P."/>
            <person name="Foster J.T."/>
            <person name="Lindner D.L."/>
        </authorList>
    </citation>
    <scope>NUCLEOTIDE SEQUENCE [LARGE SCALE GENOMIC DNA]</scope>
    <source>
        <strain evidence="7 8">UAMH 10579</strain>
    </source>
</reference>
<name>A0A1B8GJI5_9PEZI</name>
<accession>A0A1B8GJI5</accession>
<dbReference type="InterPro" id="IPR019787">
    <property type="entry name" value="Znf_PHD-finger"/>
</dbReference>
<proteinExistence type="predicted"/>
<dbReference type="AlphaFoldDB" id="A0A1B8GJI5"/>
<dbReference type="InterPro" id="IPR011011">
    <property type="entry name" value="Znf_FYVE_PHD"/>
</dbReference>
<feature type="region of interest" description="Disordered" evidence="5">
    <location>
        <begin position="1038"/>
        <end position="1076"/>
    </location>
</feature>
<feature type="region of interest" description="Disordered" evidence="5">
    <location>
        <begin position="517"/>
        <end position="662"/>
    </location>
</feature>
<feature type="compositionally biased region" description="Low complexity" evidence="5">
    <location>
        <begin position="348"/>
        <end position="371"/>
    </location>
</feature>
<dbReference type="InterPro" id="IPR013083">
    <property type="entry name" value="Znf_RING/FYVE/PHD"/>
</dbReference>
<dbReference type="InterPro" id="IPR052819">
    <property type="entry name" value="Chromatin_regulatory_protein"/>
</dbReference>
<feature type="domain" description="PHD-type" evidence="6">
    <location>
        <begin position="669"/>
        <end position="718"/>
    </location>
</feature>
<dbReference type="GO" id="GO:0006357">
    <property type="term" value="P:regulation of transcription by RNA polymerase II"/>
    <property type="evidence" value="ECO:0007669"/>
    <property type="project" value="TreeGrafter"/>
</dbReference>
<dbReference type="GO" id="GO:0008270">
    <property type="term" value="F:zinc ion binding"/>
    <property type="evidence" value="ECO:0007669"/>
    <property type="project" value="UniProtKB-KW"/>
</dbReference>
<dbReference type="GO" id="GO:0032221">
    <property type="term" value="C:Rpd3S complex"/>
    <property type="evidence" value="ECO:0007669"/>
    <property type="project" value="TreeGrafter"/>
</dbReference>
<feature type="region of interest" description="Disordered" evidence="5">
    <location>
        <begin position="1"/>
        <end position="56"/>
    </location>
</feature>
<keyword evidence="1" id="KW-0479">Metal-binding</keyword>
<keyword evidence="8" id="KW-1185">Reference proteome</keyword>
<evidence type="ECO:0000256" key="5">
    <source>
        <dbReference type="SAM" id="MobiDB-lite"/>
    </source>
</evidence>
<feature type="compositionally biased region" description="Polar residues" evidence="5">
    <location>
        <begin position="134"/>
        <end position="150"/>
    </location>
</feature>
<keyword evidence="2 4" id="KW-0863">Zinc-finger</keyword>
<dbReference type="PROSITE" id="PS50016">
    <property type="entry name" value="ZF_PHD_2"/>
    <property type="match status" value="1"/>
</dbReference>
<dbReference type="GeneID" id="28840198"/>
<dbReference type="EMBL" id="KV460231">
    <property type="protein sequence ID" value="OBT95964.2"/>
    <property type="molecule type" value="Genomic_DNA"/>
</dbReference>
<gene>
    <name evidence="7" type="ORF">VE01_06812</name>
</gene>
<feature type="compositionally biased region" description="Basic and acidic residues" evidence="5">
    <location>
        <begin position="402"/>
        <end position="415"/>
    </location>
</feature>
<feature type="compositionally biased region" description="Polar residues" evidence="5">
    <location>
        <begin position="1"/>
        <end position="13"/>
    </location>
</feature>
<feature type="compositionally biased region" description="Basic and acidic residues" evidence="5">
    <location>
        <begin position="83"/>
        <end position="96"/>
    </location>
</feature>